<sequence>MKFFKWLAQLSLARFLLLCAADVVAVSLLTLWNERAGNCLRFLSAVACLFYCMEIAGKISNKTT</sequence>
<dbReference type="RefSeq" id="WP_009163991.1">
    <property type="nucleotide sequence ID" value="NZ_ADFP01000031.1"/>
</dbReference>
<protein>
    <submittedName>
        <fullName evidence="1">Uncharacterized protein</fullName>
    </submittedName>
</protein>
<dbReference type="Proteomes" id="UP000006462">
    <property type="component" value="Unassembled WGS sequence"/>
</dbReference>
<accession>A0ABM9ZXA4</accession>
<evidence type="ECO:0000313" key="2">
    <source>
        <dbReference type="Proteomes" id="UP000006462"/>
    </source>
</evidence>
<evidence type="ECO:0000313" key="1">
    <source>
        <dbReference type="EMBL" id="EFB91536.1"/>
    </source>
</evidence>
<organism evidence="1 2">
    <name type="scientific">Pyramidobacter piscolens W5455</name>
    <dbReference type="NCBI Taxonomy" id="352165"/>
    <lineage>
        <taxon>Bacteria</taxon>
        <taxon>Thermotogati</taxon>
        <taxon>Synergistota</taxon>
        <taxon>Synergistia</taxon>
        <taxon>Synergistales</taxon>
        <taxon>Dethiosulfovibrionaceae</taxon>
        <taxon>Pyramidobacter</taxon>
    </lineage>
</organism>
<name>A0ABM9ZXA4_9BACT</name>
<keyword evidence="2" id="KW-1185">Reference proteome</keyword>
<gene>
    <name evidence="1" type="ORF">HMPREF7215_2797</name>
</gene>
<dbReference type="EMBL" id="ADFP01000031">
    <property type="protein sequence ID" value="EFB91536.1"/>
    <property type="molecule type" value="Genomic_DNA"/>
</dbReference>
<proteinExistence type="predicted"/>
<reference evidence="1 2" key="1">
    <citation type="submission" date="2009-12" db="EMBL/GenBank/DDBJ databases">
        <authorList>
            <person name="Shrivastava S."/>
            <person name="Madupu R."/>
            <person name="Durkin A.S."/>
            <person name="Torralba M."/>
            <person name="Methe B."/>
            <person name="Sutton G.G."/>
            <person name="Strausberg R.L."/>
            <person name="Nelson K.E."/>
        </authorList>
    </citation>
    <scope>NUCLEOTIDE SEQUENCE [LARGE SCALE GENOMIC DNA]</scope>
    <source>
        <strain evidence="1 2">W5455</strain>
    </source>
</reference>
<comment type="caution">
    <text evidence="1">The sequence shown here is derived from an EMBL/GenBank/DDBJ whole genome shotgun (WGS) entry which is preliminary data.</text>
</comment>